<keyword evidence="3" id="KW-0256">Endoplasmic reticulum</keyword>
<evidence type="ECO:0000259" key="9">
    <source>
        <dbReference type="PROSITE" id="PS51914"/>
    </source>
</evidence>
<dbReference type="GeneID" id="106672651"/>
<evidence type="ECO:0000256" key="7">
    <source>
        <dbReference type="ARBA" id="ARBA00041661"/>
    </source>
</evidence>
<keyword evidence="2 8" id="KW-0732">Signal</keyword>
<evidence type="ECO:0000313" key="10">
    <source>
        <dbReference type="EnsemblMetazoa" id="XP_014259724.1"/>
    </source>
</evidence>
<dbReference type="PANTHER" id="PTHR15414:SF0">
    <property type="entry name" value="ENDOPLASMIC RETICULUM LECTIN 1"/>
    <property type="match status" value="1"/>
</dbReference>
<dbReference type="Proteomes" id="UP000494040">
    <property type="component" value="Unassembled WGS sequence"/>
</dbReference>
<accession>A0A8I6S675</accession>
<dbReference type="InterPro" id="IPR012913">
    <property type="entry name" value="OS9-like_dom"/>
</dbReference>
<dbReference type="InterPro" id="IPR009011">
    <property type="entry name" value="Man6P_isomerase_rcpt-bd_dom_sf"/>
</dbReference>
<dbReference type="RefSeq" id="XP_014259724.1">
    <property type="nucleotide sequence ID" value="XM_014404238.1"/>
</dbReference>
<dbReference type="EnsemblMetazoa" id="XM_014404238.1">
    <property type="protein sequence ID" value="XP_014259724.1"/>
    <property type="gene ID" value="LOC106672651"/>
</dbReference>
<protein>
    <recommendedName>
        <fullName evidence="6">Endoplasmic reticulum lectin 1</fullName>
    </recommendedName>
    <alternativeName>
        <fullName evidence="7">ER lectin</fullName>
    </alternativeName>
</protein>
<evidence type="ECO:0000256" key="5">
    <source>
        <dbReference type="ARBA" id="ARBA00037585"/>
    </source>
</evidence>
<dbReference type="KEGG" id="clec:106672651"/>
<dbReference type="InterPro" id="IPR044865">
    <property type="entry name" value="MRH_dom"/>
</dbReference>
<feature type="domain" description="MRH" evidence="9">
    <location>
        <begin position="354"/>
        <end position="501"/>
    </location>
</feature>
<evidence type="ECO:0000256" key="6">
    <source>
        <dbReference type="ARBA" id="ARBA00041108"/>
    </source>
</evidence>
<dbReference type="FunFam" id="2.70.130.10:FF:000001">
    <property type="entry name" value="Endoplasmic reticulum lectin 1"/>
    <property type="match status" value="1"/>
</dbReference>
<evidence type="ECO:0000256" key="4">
    <source>
        <dbReference type="ARBA" id="ARBA00023157"/>
    </source>
</evidence>
<comment type="subcellular location">
    <subcellularLocation>
        <location evidence="1">Endoplasmic reticulum</location>
    </subcellularLocation>
</comment>
<reference evidence="10" key="1">
    <citation type="submission" date="2022-01" db="UniProtKB">
        <authorList>
            <consortium name="EnsemblMetazoa"/>
        </authorList>
    </citation>
    <scope>IDENTIFICATION</scope>
</reference>
<evidence type="ECO:0000256" key="1">
    <source>
        <dbReference type="ARBA" id="ARBA00004240"/>
    </source>
</evidence>
<dbReference type="PROSITE" id="PS51914">
    <property type="entry name" value="MRH"/>
    <property type="match status" value="2"/>
</dbReference>
<organism evidence="10 11">
    <name type="scientific">Cimex lectularius</name>
    <name type="common">Bed bug</name>
    <name type="synonym">Acanthia lectularia</name>
    <dbReference type="NCBI Taxonomy" id="79782"/>
    <lineage>
        <taxon>Eukaryota</taxon>
        <taxon>Metazoa</taxon>
        <taxon>Ecdysozoa</taxon>
        <taxon>Arthropoda</taxon>
        <taxon>Hexapoda</taxon>
        <taxon>Insecta</taxon>
        <taxon>Pterygota</taxon>
        <taxon>Neoptera</taxon>
        <taxon>Paraneoptera</taxon>
        <taxon>Hemiptera</taxon>
        <taxon>Heteroptera</taxon>
        <taxon>Panheteroptera</taxon>
        <taxon>Cimicomorpha</taxon>
        <taxon>Cimicidae</taxon>
        <taxon>Cimex</taxon>
    </lineage>
</organism>
<evidence type="ECO:0000256" key="3">
    <source>
        <dbReference type="ARBA" id="ARBA00022824"/>
    </source>
</evidence>
<dbReference type="Pfam" id="PF07915">
    <property type="entry name" value="PRKCSH"/>
    <property type="match status" value="2"/>
</dbReference>
<keyword evidence="4" id="KW-1015">Disulfide bond</keyword>
<dbReference type="PANTHER" id="PTHR15414">
    <property type="entry name" value="OS-9-RELATED"/>
    <property type="match status" value="1"/>
</dbReference>
<dbReference type="Gene3D" id="2.70.130.10">
    <property type="entry name" value="Mannose-6-phosphate receptor binding domain"/>
    <property type="match status" value="2"/>
</dbReference>
<dbReference type="AlphaFoldDB" id="A0A8I6S675"/>
<evidence type="ECO:0000256" key="8">
    <source>
        <dbReference type="SAM" id="SignalP"/>
    </source>
</evidence>
<dbReference type="GO" id="GO:0030968">
    <property type="term" value="P:endoplasmic reticulum unfolded protein response"/>
    <property type="evidence" value="ECO:0007669"/>
    <property type="project" value="InterPro"/>
</dbReference>
<dbReference type="OMA" id="HGKDDIY"/>
<keyword evidence="11" id="KW-1185">Reference proteome</keyword>
<dbReference type="OrthoDB" id="239053at2759"/>
<name>A0A8I6S675_CIMLE</name>
<feature type="domain" description="MRH" evidence="9">
    <location>
        <begin position="97"/>
        <end position="237"/>
    </location>
</feature>
<dbReference type="InterPro" id="IPR045149">
    <property type="entry name" value="OS-9-like"/>
</dbReference>
<dbReference type="GO" id="GO:0030970">
    <property type="term" value="P:retrograde protein transport, ER to cytosol"/>
    <property type="evidence" value="ECO:0007669"/>
    <property type="project" value="TreeGrafter"/>
</dbReference>
<evidence type="ECO:0000256" key="2">
    <source>
        <dbReference type="ARBA" id="ARBA00022729"/>
    </source>
</evidence>
<sequence>MNALTLCLFLFHLQKFATSDHSRHAFDDSILYNINWPGKNFQLIEESEVAKTMVVTTHEKETYKCVLPVIKDTKKDSEEEYNGPNPIDLLIKLFLFSPCTTLLESYWTYELCHGKHIRQYHEEREGKKVKIQEYYLGKWDMSMTDKLSLEFTKEFVYKEKVEGKKFIPPMKKLDGITLPYLQFNFTEGTICDLNGKPRRTNVLYVCFPNGKNDIFSIKETSTCEYEVIVISPELCRHPKYRPQVNVEHDINCLPVGESPTKPKSLSEMEAEIFKQSFFPAAFDDAKNGHTFAVYSIDEFKDKDGKMQVRVELRPVTPEKTSDLSNKIDASDTLIAPGSTASISEEHQGSASIVLEGEDSKETDLTMFLSGKLCLQGGFGWWKYYFCYGAPIEQFHSSSGEDGERDKASIILGVWDEEVHKQWLKKKPSKRPKPLGKRTYITHFYGNGDICAETGKPRETEVRLQCTPKTELDETHLGLIYHLEPQVCQYILIFESDLICQLLPKVDEDGLIDIKTLLK</sequence>
<comment type="function">
    <text evidence="5">Probable lectin that binds selectively to improperly folded lumenal proteins. May function in endoplasmic reticulum quality control and endoplasmic reticulum-associated degradation (ERAD) of both non-glycosylated proteins and glycoproteins.</text>
</comment>
<feature type="signal peptide" evidence="8">
    <location>
        <begin position="1"/>
        <end position="19"/>
    </location>
</feature>
<proteinExistence type="predicted"/>
<dbReference type="SUPFAM" id="SSF50911">
    <property type="entry name" value="Mannose 6-phosphate receptor domain"/>
    <property type="match status" value="2"/>
</dbReference>
<feature type="chain" id="PRO_5035320259" description="Endoplasmic reticulum lectin 1" evidence="8">
    <location>
        <begin position="20"/>
        <end position="518"/>
    </location>
</feature>
<evidence type="ECO:0000313" key="11">
    <source>
        <dbReference type="Proteomes" id="UP000494040"/>
    </source>
</evidence>
<dbReference type="GO" id="GO:0005788">
    <property type="term" value="C:endoplasmic reticulum lumen"/>
    <property type="evidence" value="ECO:0007669"/>
    <property type="project" value="TreeGrafter"/>
</dbReference>